<name>A0A1F7GRT8_9BACT</name>
<organism evidence="1 2">
    <name type="scientific">Candidatus Roizmanbacteria bacterium RIFCSPHIGHO2_01_FULL_39_8</name>
    <dbReference type="NCBI Taxonomy" id="1802033"/>
    <lineage>
        <taxon>Bacteria</taxon>
        <taxon>Candidatus Roizmaniibacteriota</taxon>
    </lineage>
</organism>
<evidence type="ECO:0000313" key="2">
    <source>
        <dbReference type="Proteomes" id="UP000177026"/>
    </source>
</evidence>
<dbReference type="Pfam" id="PF13177">
    <property type="entry name" value="DNA_pol3_delta2"/>
    <property type="match status" value="1"/>
</dbReference>
<reference evidence="1 2" key="1">
    <citation type="journal article" date="2016" name="Nat. Commun.">
        <title>Thousands of microbial genomes shed light on interconnected biogeochemical processes in an aquifer system.</title>
        <authorList>
            <person name="Anantharaman K."/>
            <person name="Brown C.T."/>
            <person name="Hug L.A."/>
            <person name="Sharon I."/>
            <person name="Castelle C.J."/>
            <person name="Probst A.J."/>
            <person name="Thomas B.C."/>
            <person name="Singh A."/>
            <person name="Wilkins M.J."/>
            <person name="Karaoz U."/>
            <person name="Brodie E.L."/>
            <person name="Williams K.H."/>
            <person name="Hubbard S.S."/>
            <person name="Banfield J.F."/>
        </authorList>
    </citation>
    <scope>NUCLEOTIDE SEQUENCE [LARGE SCALE GENOMIC DNA]</scope>
</reference>
<dbReference type="Gene3D" id="3.40.50.300">
    <property type="entry name" value="P-loop containing nucleotide triphosphate hydrolases"/>
    <property type="match status" value="1"/>
</dbReference>
<dbReference type="Proteomes" id="UP000177026">
    <property type="component" value="Unassembled WGS sequence"/>
</dbReference>
<comment type="caution">
    <text evidence="1">The sequence shown here is derived from an EMBL/GenBank/DDBJ whole genome shotgun (WGS) entry which is preliminary data.</text>
</comment>
<dbReference type="InterPro" id="IPR027417">
    <property type="entry name" value="P-loop_NTPase"/>
</dbReference>
<dbReference type="PANTHER" id="PTHR11669">
    <property type="entry name" value="REPLICATION FACTOR C / DNA POLYMERASE III GAMMA-TAU SUBUNIT"/>
    <property type="match status" value="1"/>
</dbReference>
<protein>
    <recommendedName>
        <fullName evidence="3">DNA polymerase III delta N-terminal domain-containing protein</fullName>
    </recommendedName>
</protein>
<dbReference type="InterPro" id="IPR050238">
    <property type="entry name" value="DNA_Rep/Repair_Clamp_Loader"/>
</dbReference>
<dbReference type="EMBL" id="MFZI01000012">
    <property type="protein sequence ID" value="OGK21799.1"/>
    <property type="molecule type" value="Genomic_DNA"/>
</dbReference>
<sequence length="219" mass="25499">MLPIILISQKITSAKKFLREFADEEKIAPYDIFTYSPLKNEITIHQIREIKKNVRMKTGFPRLIVLFDFDSASSEAQNAFLKTLEEKGEENFFVLVVKNEAKLLPTIRSRSRTQRLTSAKDEKIAEDPLYKLLALIQRGTDLKFLNTQELNSLTRDKAILIFDRVILIYRDMLKKGDMETAQVLKKVMEIKFLVEQNNVNPQLAVDNLLIFIWKMNSMN</sequence>
<evidence type="ECO:0000313" key="1">
    <source>
        <dbReference type="EMBL" id="OGK21799.1"/>
    </source>
</evidence>
<dbReference type="AlphaFoldDB" id="A0A1F7GRT8"/>
<proteinExistence type="predicted"/>
<dbReference type="PANTHER" id="PTHR11669:SF8">
    <property type="entry name" value="DNA POLYMERASE III SUBUNIT DELTA"/>
    <property type="match status" value="1"/>
</dbReference>
<dbReference type="SUPFAM" id="SSF52540">
    <property type="entry name" value="P-loop containing nucleoside triphosphate hydrolases"/>
    <property type="match status" value="1"/>
</dbReference>
<gene>
    <name evidence="1" type="ORF">A2866_03485</name>
</gene>
<evidence type="ECO:0008006" key="3">
    <source>
        <dbReference type="Google" id="ProtNLM"/>
    </source>
</evidence>
<dbReference type="GO" id="GO:0006261">
    <property type="term" value="P:DNA-templated DNA replication"/>
    <property type="evidence" value="ECO:0007669"/>
    <property type="project" value="TreeGrafter"/>
</dbReference>
<accession>A0A1F7GRT8</accession>